<name>A0A498MZ91_LABRO</name>
<organism evidence="2 3">
    <name type="scientific">Labeo rohita</name>
    <name type="common">Indian major carp</name>
    <name type="synonym">Cyprinus rohita</name>
    <dbReference type="NCBI Taxonomy" id="84645"/>
    <lineage>
        <taxon>Eukaryota</taxon>
        <taxon>Metazoa</taxon>
        <taxon>Chordata</taxon>
        <taxon>Craniata</taxon>
        <taxon>Vertebrata</taxon>
        <taxon>Euteleostomi</taxon>
        <taxon>Actinopterygii</taxon>
        <taxon>Neopterygii</taxon>
        <taxon>Teleostei</taxon>
        <taxon>Ostariophysi</taxon>
        <taxon>Cypriniformes</taxon>
        <taxon>Cyprinidae</taxon>
        <taxon>Labeoninae</taxon>
        <taxon>Labeonini</taxon>
        <taxon>Labeo</taxon>
    </lineage>
</organism>
<keyword evidence="1" id="KW-0732">Signal</keyword>
<sequence length="132" mass="14084">MSAPPESLTIMATTLEFLHLLLLIVQQMVNGTSIKGFGPMMLAQVALKVSRGGDIHYNSSRGVSRSKFSGHGSHSQFFVATTEVVLSRFACPVMTKESVSELSAYPVGHGGVRPCCSIMVVFCSVVVISSFA</sequence>
<evidence type="ECO:0008006" key="4">
    <source>
        <dbReference type="Google" id="ProtNLM"/>
    </source>
</evidence>
<feature type="signal peptide" evidence="1">
    <location>
        <begin position="1"/>
        <end position="31"/>
    </location>
</feature>
<reference evidence="2 3" key="1">
    <citation type="submission" date="2018-03" db="EMBL/GenBank/DDBJ databases">
        <title>Draft genome sequence of Rohu Carp (Labeo rohita).</title>
        <authorList>
            <person name="Das P."/>
            <person name="Kushwaha B."/>
            <person name="Joshi C.G."/>
            <person name="Kumar D."/>
            <person name="Nagpure N.S."/>
            <person name="Sahoo L."/>
            <person name="Das S.P."/>
            <person name="Bit A."/>
            <person name="Patnaik S."/>
            <person name="Meher P.K."/>
            <person name="Jayasankar P."/>
            <person name="Koringa P.G."/>
            <person name="Patel N.V."/>
            <person name="Hinsu A.T."/>
            <person name="Kumar R."/>
            <person name="Pandey M."/>
            <person name="Agarwal S."/>
            <person name="Srivastava S."/>
            <person name="Singh M."/>
            <person name="Iquebal M.A."/>
            <person name="Jaiswal S."/>
            <person name="Angadi U.B."/>
            <person name="Kumar N."/>
            <person name="Raza M."/>
            <person name="Shah T.M."/>
            <person name="Rai A."/>
            <person name="Jena J.K."/>
        </authorList>
    </citation>
    <scope>NUCLEOTIDE SEQUENCE [LARGE SCALE GENOMIC DNA]</scope>
    <source>
        <strain evidence="2">DASCIFA01</strain>
        <tissue evidence="2">Testis</tissue>
    </source>
</reference>
<dbReference type="EMBL" id="QBIY01012047">
    <property type="protein sequence ID" value="RXN27248.1"/>
    <property type="molecule type" value="Genomic_DNA"/>
</dbReference>
<keyword evidence="3" id="KW-1185">Reference proteome</keyword>
<evidence type="ECO:0000256" key="1">
    <source>
        <dbReference type="SAM" id="SignalP"/>
    </source>
</evidence>
<dbReference type="Proteomes" id="UP000290572">
    <property type="component" value="Unassembled WGS sequence"/>
</dbReference>
<protein>
    <recommendedName>
        <fullName evidence="4">Secreted protein</fullName>
    </recommendedName>
</protein>
<evidence type="ECO:0000313" key="3">
    <source>
        <dbReference type="Proteomes" id="UP000290572"/>
    </source>
</evidence>
<accession>A0A498MZ91</accession>
<gene>
    <name evidence="2" type="ORF">ROHU_020239</name>
</gene>
<proteinExistence type="predicted"/>
<dbReference type="AlphaFoldDB" id="A0A498MZ91"/>
<feature type="chain" id="PRO_5019763070" description="Secreted protein" evidence="1">
    <location>
        <begin position="32"/>
        <end position="132"/>
    </location>
</feature>
<comment type="caution">
    <text evidence="2">The sequence shown here is derived from an EMBL/GenBank/DDBJ whole genome shotgun (WGS) entry which is preliminary data.</text>
</comment>
<evidence type="ECO:0000313" key="2">
    <source>
        <dbReference type="EMBL" id="RXN27248.1"/>
    </source>
</evidence>